<evidence type="ECO:0000313" key="2">
    <source>
        <dbReference type="Proteomes" id="UP001231649"/>
    </source>
</evidence>
<name>A0ACC2QCF8_9NEOP</name>
<organism evidence="1 2">
    <name type="scientific">Mythimna loreyi</name>
    <dbReference type="NCBI Taxonomy" id="667449"/>
    <lineage>
        <taxon>Eukaryota</taxon>
        <taxon>Metazoa</taxon>
        <taxon>Ecdysozoa</taxon>
        <taxon>Arthropoda</taxon>
        <taxon>Hexapoda</taxon>
        <taxon>Insecta</taxon>
        <taxon>Pterygota</taxon>
        <taxon>Neoptera</taxon>
        <taxon>Endopterygota</taxon>
        <taxon>Lepidoptera</taxon>
        <taxon>Glossata</taxon>
        <taxon>Ditrysia</taxon>
        <taxon>Noctuoidea</taxon>
        <taxon>Noctuidae</taxon>
        <taxon>Noctuinae</taxon>
        <taxon>Hadenini</taxon>
        <taxon>Mythimna</taxon>
    </lineage>
</organism>
<protein>
    <submittedName>
        <fullName evidence="1">Uncharacterized protein</fullName>
    </submittedName>
</protein>
<accession>A0ACC2QCF8</accession>
<gene>
    <name evidence="1" type="ORF">PYW08_007668</name>
</gene>
<proteinExistence type="predicted"/>
<reference evidence="1" key="1">
    <citation type="submission" date="2023-03" db="EMBL/GenBank/DDBJ databases">
        <title>Chromosome-level genomes of two armyworms, Mythimna separata and Mythimna loreyi, provide insights into the biosynthesis and reception of sex pheromones.</title>
        <authorList>
            <person name="Zhao H."/>
        </authorList>
    </citation>
    <scope>NUCLEOTIDE SEQUENCE</scope>
    <source>
        <strain evidence="1">BeijingLab</strain>
    </source>
</reference>
<comment type="caution">
    <text evidence="1">The sequence shown here is derived from an EMBL/GenBank/DDBJ whole genome shotgun (WGS) entry which is preliminary data.</text>
</comment>
<evidence type="ECO:0000313" key="1">
    <source>
        <dbReference type="EMBL" id="KAJ8714048.1"/>
    </source>
</evidence>
<dbReference type="EMBL" id="CM056796">
    <property type="protein sequence ID" value="KAJ8714048.1"/>
    <property type="molecule type" value="Genomic_DNA"/>
</dbReference>
<dbReference type="Proteomes" id="UP001231649">
    <property type="component" value="Chromosome 20"/>
</dbReference>
<keyword evidence="2" id="KW-1185">Reference proteome</keyword>
<sequence>MLPLPYAVGLLLYKHYCFAEGGDRLPFFFAADHGLNQGPAREVAAADHPHEDTAMLFSSGAHLHRVLHRVLRAGHSVATPGRLFRMNPAQESPELPMSGENLRHAEGEDAVISIQLRLKEGTYRRDYGVPKGVCSSMLYF</sequence>